<dbReference type="Pfam" id="PF26022">
    <property type="entry name" value="CC_Liprin_beta"/>
    <property type="match status" value="1"/>
</dbReference>
<dbReference type="FunFam" id="1.10.150.50:FF:000017">
    <property type="entry name" value="Liprin-beta-1 isoform 1"/>
    <property type="match status" value="1"/>
</dbReference>
<evidence type="ECO:0000256" key="7">
    <source>
        <dbReference type="SAM" id="MobiDB-lite"/>
    </source>
</evidence>
<dbReference type="GO" id="GO:0005829">
    <property type="term" value="C:cytosol"/>
    <property type="evidence" value="ECO:0007669"/>
    <property type="project" value="UniProtKB-ARBA"/>
</dbReference>
<dbReference type="GO" id="GO:0048786">
    <property type="term" value="C:presynaptic active zone"/>
    <property type="evidence" value="ECO:0007669"/>
    <property type="project" value="TreeGrafter"/>
</dbReference>
<dbReference type="GeneID" id="116489328"/>
<evidence type="ECO:0000256" key="1">
    <source>
        <dbReference type="ARBA" id="ARBA00007547"/>
    </source>
</evidence>
<dbReference type="CDD" id="cd09566">
    <property type="entry name" value="SAM_liprin-beta1_2_repeat2"/>
    <property type="match status" value="1"/>
</dbReference>
<dbReference type="InterPro" id="IPR029515">
    <property type="entry name" value="Liprin"/>
</dbReference>
<sequence>MASDASHMLEAALEQMDDIIAGTKSAAEYANGAYDIVSPAPSVYLGTFQILHLLEDLKMALEMLEDPQEKEALRNQIPGATAVCIREWFEENLSQVNHHSSTNNETYQERLARLEGDKESLILQVSVLTDQVEAQGEKIRDLEICLEGHQLKLNATEEMLQQELLSRTSLETQKLDLMAEVSDLKIKLVGMEKEQSEYEEKQNKAEGLLQELRHLKIKVEELENERNQYEWKLKATKAEIAQLQEQLALKDAEIERLQSQLSRTSSHSEVAEREEVYRRRLKEKHQEVQRLKIGMESLLAANEEKDRRIEELTLLLSQYRRVKEIMIAAHGSSDRILSAGNEEELEATLRKWNILNNPQGDLFKSEASSGELPPATLSPVPHKATEISGTIPVSSTNLTPSQEETLEILNRVPQKKKSSSLEDLQSESLEKYVEGKPVQPVVEQESKPLVKGSKYQTLPGKLPRPLQNGEQGTYNTSNSPDSCGMNDSEDNSILGLRETENVDGTVVSDDLSPLSSGTDSGPQSPLSPENRKSPKGIKKIWGKIRRTQSGNFPADDLGLAEFRRGGLRATAGPRLSRSKETKGQKSDYNAPFAQWSTERVCNWLEDFGLGQYVIFARQWVTSGHTLLTATPQDMEKEMGIKHPLHRKKLVLAIKSINAKQDEKSAQLDHIWVTRWLDDIGLPQYKDQFHESRVDGRMLQYLTVNDLLFLKVTSQLHHLSIKCAIHVLHVNSFNPHCLRRRPAEENNVSPSEVVQWSNHRVMEWLRSVDLAEYAPNLRGSGVHGGLIILEPRFNGDTLAMLLNIPPQKTLLRRHLTTNFNILIGPEAQQEKRDITESTAYTPLTTTAKVRPKKLGFSHFGNLRKKKFDESTDYICPMDTNPGATNGTQKNYGGYKGLSPFTDRELDQMEHSEGTVKQIGAFSQGISNLTTMLSQDEMLNDSRFLTPTFEDWR</sequence>
<dbReference type="Gene3D" id="1.10.150.50">
    <property type="entry name" value="Transcription Factor, Ets-1"/>
    <property type="match status" value="3"/>
</dbReference>
<feature type="region of interest" description="Disordered" evidence="7">
    <location>
        <begin position="506"/>
        <end position="537"/>
    </location>
</feature>
<feature type="domain" description="SAM" evidence="8">
    <location>
        <begin position="595"/>
        <end position="659"/>
    </location>
</feature>
<dbReference type="Pfam" id="PF07647">
    <property type="entry name" value="SAM_2"/>
    <property type="match status" value="1"/>
</dbReference>
<feature type="compositionally biased region" description="Polar residues" evidence="7">
    <location>
        <begin position="513"/>
        <end position="527"/>
    </location>
</feature>
<dbReference type="PROSITE" id="PS50105">
    <property type="entry name" value="SAM_DOMAIN"/>
    <property type="match status" value="3"/>
</dbReference>
<feature type="coiled-coil region" evidence="6">
    <location>
        <begin position="104"/>
        <end position="131"/>
    </location>
</feature>
<dbReference type="CDD" id="cd09569">
    <property type="entry name" value="SAM_liprin-beta1_2_repeat3"/>
    <property type="match status" value="1"/>
</dbReference>
<proteinExistence type="inferred from homology"/>
<dbReference type="InterPro" id="IPR013761">
    <property type="entry name" value="SAM/pointed_sf"/>
</dbReference>
<keyword evidence="9" id="KW-1185">Reference proteome</keyword>
<comment type="similarity">
    <text evidence="1">Belongs to the liprin family. Liprin-beta subfamily.</text>
</comment>
<dbReference type="AlphaFoldDB" id="A0A6J3D2L3"/>
<accession>A0A6J3D2L3</accession>
<dbReference type="Pfam" id="PF00536">
    <property type="entry name" value="SAM_1"/>
    <property type="match status" value="2"/>
</dbReference>
<dbReference type="InterPro" id="IPR037619">
    <property type="entry name" value="LIPB1/2_SAM_3rd"/>
</dbReference>
<feature type="region of interest" description="Disordered" evidence="7">
    <location>
        <begin position="431"/>
        <end position="491"/>
    </location>
</feature>
<dbReference type="RefSeq" id="XP_032043457.1">
    <property type="nucleotide sequence ID" value="XM_032187566.1"/>
</dbReference>
<dbReference type="InterPro" id="IPR001660">
    <property type="entry name" value="SAM"/>
</dbReference>
<evidence type="ECO:0000313" key="9">
    <source>
        <dbReference type="Proteomes" id="UP000504639"/>
    </source>
</evidence>
<dbReference type="SUPFAM" id="SSF47769">
    <property type="entry name" value="SAM/Pointed domain"/>
    <property type="match status" value="3"/>
</dbReference>
<dbReference type="InterPro" id="IPR037617">
    <property type="entry name" value="LIPB1/2_SAM_1"/>
</dbReference>
<keyword evidence="2" id="KW-0597">Phosphoprotein</keyword>
<name>A0A6J3D2L3_AYTFU</name>
<gene>
    <name evidence="10" type="primary">PPFIBP2</name>
</gene>
<dbReference type="PANTHER" id="PTHR12587">
    <property type="entry name" value="LAR INTERACTING PROTEIN LIP -RELATED PROTEIN"/>
    <property type="match status" value="1"/>
</dbReference>
<feature type="compositionally biased region" description="Polar residues" evidence="7">
    <location>
        <begin position="468"/>
        <end position="481"/>
    </location>
</feature>
<organism evidence="9 10">
    <name type="scientific">Aythya fuligula</name>
    <name type="common">Tufted duck</name>
    <name type="synonym">Anas fuligula</name>
    <dbReference type="NCBI Taxonomy" id="219594"/>
    <lineage>
        <taxon>Eukaryota</taxon>
        <taxon>Metazoa</taxon>
        <taxon>Chordata</taxon>
        <taxon>Craniata</taxon>
        <taxon>Vertebrata</taxon>
        <taxon>Euteleostomi</taxon>
        <taxon>Archelosauria</taxon>
        <taxon>Archosauria</taxon>
        <taxon>Dinosauria</taxon>
        <taxon>Saurischia</taxon>
        <taxon>Theropoda</taxon>
        <taxon>Coelurosauria</taxon>
        <taxon>Aves</taxon>
        <taxon>Neognathae</taxon>
        <taxon>Galloanserae</taxon>
        <taxon>Anseriformes</taxon>
        <taxon>Anatidae</taxon>
        <taxon>Aythyinae</taxon>
        <taxon>Aythya</taxon>
    </lineage>
</organism>
<dbReference type="InterPro" id="IPR058914">
    <property type="entry name" value="LIPB1/2_CC"/>
</dbReference>
<feature type="coiled-coil region" evidence="6">
    <location>
        <begin position="181"/>
        <end position="322"/>
    </location>
</feature>
<evidence type="ECO:0000256" key="5">
    <source>
        <dbReference type="ARBA" id="ARBA00060046"/>
    </source>
</evidence>
<dbReference type="CTD" id="8495"/>
<protein>
    <submittedName>
        <fullName evidence="10">Liprin-beta-2 isoform X3</fullName>
    </submittedName>
</protein>
<comment type="function">
    <text evidence="5">May regulate the disassembly of focal adhesions. Did not bind receptor-like tyrosine phosphatases type 2A.</text>
</comment>
<dbReference type="Proteomes" id="UP000504639">
    <property type="component" value="Chromosome 5"/>
</dbReference>
<dbReference type="CDD" id="cd09563">
    <property type="entry name" value="SAM_liprin-beta1_2_repeat1"/>
    <property type="match status" value="1"/>
</dbReference>
<evidence type="ECO:0000256" key="3">
    <source>
        <dbReference type="ARBA" id="ARBA00022737"/>
    </source>
</evidence>
<dbReference type="FunFam" id="1.10.150.50:FF:000007">
    <property type="entry name" value="Liprin-beta-1 isoform 1"/>
    <property type="match status" value="1"/>
</dbReference>
<evidence type="ECO:0000256" key="4">
    <source>
        <dbReference type="ARBA" id="ARBA00023054"/>
    </source>
</evidence>
<dbReference type="FunFam" id="1.10.150.50:FF:000005">
    <property type="entry name" value="Liprin-beta-1 isoform 1"/>
    <property type="match status" value="1"/>
</dbReference>
<reference evidence="10" key="1">
    <citation type="submission" date="2025-08" db="UniProtKB">
        <authorList>
            <consortium name="RefSeq"/>
        </authorList>
    </citation>
    <scope>IDENTIFICATION</scope>
    <source>
        <tissue evidence="10">Lung</tissue>
    </source>
</reference>
<dbReference type="PANTHER" id="PTHR12587:SF18">
    <property type="entry name" value="LIPRIN-BETA-2"/>
    <property type="match status" value="1"/>
</dbReference>
<evidence type="ECO:0000256" key="6">
    <source>
        <dbReference type="SAM" id="Coils"/>
    </source>
</evidence>
<feature type="domain" description="SAM" evidence="8">
    <location>
        <begin position="755"/>
        <end position="786"/>
    </location>
</feature>
<evidence type="ECO:0000313" key="10">
    <source>
        <dbReference type="RefSeq" id="XP_032043457.1"/>
    </source>
</evidence>
<dbReference type="GO" id="GO:0007528">
    <property type="term" value="P:neuromuscular junction development"/>
    <property type="evidence" value="ECO:0007669"/>
    <property type="project" value="TreeGrafter"/>
</dbReference>
<evidence type="ECO:0000259" key="8">
    <source>
        <dbReference type="PROSITE" id="PS50105"/>
    </source>
</evidence>
<dbReference type="SMART" id="SM00454">
    <property type="entry name" value="SAM"/>
    <property type="match status" value="3"/>
</dbReference>
<feature type="domain" description="SAM" evidence="8">
    <location>
        <begin position="672"/>
        <end position="730"/>
    </location>
</feature>
<evidence type="ECO:0000256" key="2">
    <source>
        <dbReference type="ARBA" id="ARBA00022553"/>
    </source>
</evidence>
<dbReference type="InterPro" id="IPR037618">
    <property type="entry name" value="LIPB1/2_SAM_2nd"/>
</dbReference>
<keyword evidence="4 6" id="KW-0175">Coiled coil</keyword>
<keyword evidence="3" id="KW-0677">Repeat</keyword>